<feature type="compositionally biased region" description="Polar residues" evidence="1">
    <location>
        <begin position="666"/>
        <end position="685"/>
    </location>
</feature>
<dbReference type="PANTHER" id="PTHR10044:SF139">
    <property type="entry name" value="DEATH-ASSOCIATED INHIBITOR OF APOPTOSIS 2"/>
    <property type="match status" value="1"/>
</dbReference>
<name>G8BP81_TETPH</name>
<dbReference type="SMART" id="SM00238">
    <property type="entry name" value="BIR"/>
    <property type="match status" value="1"/>
</dbReference>
<dbReference type="Pfam" id="PF00653">
    <property type="entry name" value="BIR"/>
    <property type="match status" value="1"/>
</dbReference>
<evidence type="ECO:0000313" key="2">
    <source>
        <dbReference type="EMBL" id="CCE61812.1"/>
    </source>
</evidence>
<dbReference type="Proteomes" id="UP000005666">
    <property type="component" value="Chromosome 2"/>
</dbReference>
<organism evidence="2 3">
    <name type="scientific">Tetrapisispora phaffii (strain ATCC 24235 / CBS 4417 / NBRC 1672 / NRRL Y-8282 / UCD 70-5)</name>
    <name type="common">Yeast</name>
    <name type="synonym">Fabospora phaffii</name>
    <dbReference type="NCBI Taxonomy" id="1071381"/>
    <lineage>
        <taxon>Eukaryota</taxon>
        <taxon>Fungi</taxon>
        <taxon>Dikarya</taxon>
        <taxon>Ascomycota</taxon>
        <taxon>Saccharomycotina</taxon>
        <taxon>Saccharomycetes</taxon>
        <taxon>Saccharomycetales</taxon>
        <taxon>Saccharomycetaceae</taxon>
        <taxon>Tetrapisispora</taxon>
    </lineage>
</organism>
<dbReference type="InterPro" id="IPR001370">
    <property type="entry name" value="BIR_rpt"/>
</dbReference>
<evidence type="ECO:0000313" key="3">
    <source>
        <dbReference type="Proteomes" id="UP000005666"/>
    </source>
</evidence>
<dbReference type="OMA" id="QINMENG"/>
<feature type="region of interest" description="Disordered" evidence="1">
    <location>
        <begin position="545"/>
        <end position="613"/>
    </location>
</feature>
<dbReference type="OrthoDB" id="4070233at2759"/>
<proteinExistence type="predicted"/>
<dbReference type="Gene3D" id="1.10.1170.10">
    <property type="entry name" value="Inhibitor Of Apoptosis Protein (2mihbC-IAP-1), Chain A"/>
    <property type="match status" value="2"/>
</dbReference>
<dbReference type="GO" id="GO:0005737">
    <property type="term" value="C:cytoplasm"/>
    <property type="evidence" value="ECO:0007669"/>
    <property type="project" value="TreeGrafter"/>
</dbReference>
<feature type="compositionally biased region" description="Polar residues" evidence="1">
    <location>
        <begin position="452"/>
        <end position="461"/>
    </location>
</feature>
<feature type="region of interest" description="Disordered" evidence="1">
    <location>
        <begin position="664"/>
        <end position="685"/>
    </location>
</feature>
<evidence type="ECO:0000256" key="1">
    <source>
        <dbReference type="SAM" id="MobiDB-lite"/>
    </source>
</evidence>
<keyword evidence="3" id="KW-1185">Reference proteome</keyword>
<sequence length="892" mass="101902">MLMSDDNRNLMHNLETRIKSFESSVTINKKKVRWRFTVIPGKSLARLGFYYSPCKNKDTNKLDNSAITCVYCKKILFNIASCKSKKRNTLETIINILQAHLTTNEDTNCLSAHLRLLLMKRYQLSKNKLISNVDWKNDKFFNDPLSIETLEFRKFTYNNDWKYNDKDVQNLSITKLAEAGLMLYDRFLTNFEEDTTVEDIDDVNGDFCYCIYCNNIIGSWQEDDDPLEEHFKSSKGPSCYFFKCLESSNQHKSIVEELRKKHKVTNNDERYSDDEKLLESVAPAKKKIKLTKRTTKMLSNSSEEEEALAITKEPDTSLIINVKEHIKRGKIQQKELKNKILDDSVDDLSFSNVGNESFSLPAPISPSKILQNESSPSHPLKGKTSMTFNALLKSPLVSPSKSSSSFNESLHISKRIRKHASTVIQVPNLEDINLSYSLSSDEYTSSSDLSTVSTPINSPSKSKIKDNSLEGASDRFSIEPVDLKNDHNTNILTKEVEKVISVSSFQIKNSKNYHNNVKEYSSLSEDSDVNISLVDTGKLILETKVKSKESNSTSKEESSNAHGDKNNGQAQYSDRDRNTDQKLNVNNSLRLKEDTIENENRSNNSIDKDTGPDLNKVKDIILMDDDLHDISNIELDLNHSTPKVTKKDILISDIKQPRILEHDTKYSQSPSEKSNKPFNTQSQTKLPSPIKYIHEQSTPLLTKTSDKNMDKHHISSLSVSNSPDINFTKSLILEEGSRLDNISDNDHPATIKNITNEEDVQKSVEVPIISKNFSKGTIETYSKITNHDKDFEIVKEYFQSLLKYVNVNDAHLANDINGDLRFFYNQIPKEELELTFDSWIDLKLATIREDFNKRTEQKLTIMKDEFRHIKQKIDSCDDDATLLEISKQFGIL</sequence>
<dbReference type="PROSITE" id="PS50143">
    <property type="entry name" value="BIR_REPEAT_2"/>
    <property type="match status" value="2"/>
</dbReference>
<dbReference type="RefSeq" id="XP_003684246.1">
    <property type="nucleotide sequence ID" value="XM_003684198.1"/>
</dbReference>
<dbReference type="SUPFAM" id="SSF57924">
    <property type="entry name" value="Inhibitor of apoptosis (IAP) repeat"/>
    <property type="match status" value="2"/>
</dbReference>
<feature type="region of interest" description="Disordered" evidence="1">
    <location>
        <begin position="443"/>
        <end position="468"/>
    </location>
</feature>
<dbReference type="InterPro" id="IPR050784">
    <property type="entry name" value="IAP"/>
</dbReference>
<feature type="compositionally biased region" description="Basic and acidic residues" evidence="1">
    <location>
        <begin position="590"/>
        <end position="613"/>
    </location>
</feature>
<dbReference type="GO" id="GO:0005634">
    <property type="term" value="C:nucleus"/>
    <property type="evidence" value="ECO:0007669"/>
    <property type="project" value="TreeGrafter"/>
</dbReference>
<dbReference type="eggNOG" id="KOG1101">
    <property type="taxonomic scope" value="Eukaryota"/>
</dbReference>
<accession>G8BP81</accession>
<dbReference type="PANTHER" id="PTHR10044">
    <property type="entry name" value="INHIBITOR OF APOPTOSIS"/>
    <property type="match status" value="1"/>
</dbReference>
<reference evidence="2 3" key="1">
    <citation type="journal article" date="2011" name="Proc. Natl. Acad. Sci. U.S.A.">
        <title>Evolutionary erosion of yeast sex chromosomes by mating-type switching accidents.</title>
        <authorList>
            <person name="Gordon J.L."/>
            <person name="Armisen D."/>
            <person name="Proux-Wera E."/>
            <person name="Oheigeartaigh S.S."/>
            <person name="Byrne K.P."/>
            <person name="Wolfe K.H."/>
        </authorList>
    </citation>
    <scope>NUCLEOTIDE SEQUENCE [LARGE SCALE GENOMIC DNA]</scope>
    <source>
        <strain evidence="3">ATCC 24235 / CBS 4417 / NBRC 1672 / NRRL Y-8282 / UCD 70-5</strain>
    </source>
</reference>
<protein>
    <submittedName>
        <fullName evidence="2">Uncharacterized protein</fullName>
    </submittedName>
</protein>
<gene>
    <name evidence="2" type="primary">TPHA0B01390</name>
    <name evidence="2" type="ordered locus">TPHA_0B01390</name>
</gene>
<dbReference type="EMBL" id="HE612857">
    <property type="protein sequence ID" value="CCE61812.1"/>
    <property type="molecule type" value="Genomic_DNA"/>
</dbReference>
<dbReference type="GO" id="GO:0051726">
    <property type="term" value="P:regulation of cell cycle"/>
    <property type="evidence" value="ECO:0007669"/>
    <property type="project" value="TreeGrafter"/>
</dbReference>
<dbReference type="KEGG" id="tpf:TPHA_0B01390"/>
<dbReference type="AlphaFoldDB" id="G8BP81"/>
<dbReference type="GeneID" id="11534706"/>
<feature type="compositionally biased region" description="Basic and acidic residues" evidence="1">
    <location>
        <begin position="545"/>
        <end position="565"/>
    </location>
</feature>
<dbReference type="HOGENOM" id="CLU_341677_0_0_1"/>